<feature type="compositionally biased region" description="Low complexity" evidence="3">
    <location>
        <begin position="531"/>
        <end position="541"/>
    </location>
</feature>
<feature type="region of interest" description="Disordered" evidence="3">
    <location>
        <begin position="438"/>
        <end position="548"/>
    </location>
</feature>
<feature type="region of interest" description="Disordered" evidence="3">
    <location>
        <begin position="1"/>
        <end position="164"/>
    </location>
</feature>
<reference evidence="4 5" key="1">
    <citation type="submission" date="2023-05" db="EMBL/GenBank/DDBJ databases">
        <title>A 100% complete, gapless, phased diploid assembly of the Scenedesmus obliquus UTEX 3031 genome.</title>
        <authorList>
            <person name="Biondi T.C."/>
            <person name="Hanschen E.R."/>
            <person name="Kwon T."/>
            <person name="Eng W."/>
            <person name="Kruse C.P.S."/>
            <person name="Koehler S.I."/>
            <person name="Kunde Y."/>
            <person name="Gleasner C.D."/>
            <person name="You Mak K.T."/>
            <person name="Polle J."/>
            <person name="Hovde B.T."/>
            <person name="Starkenburg S.R."/>
        </authorList>
    </citation>
    <scope>NUCLEOTIDE SEQUENCE [LARGE SCALE GENOMIC DNA]</scope>
    <source>
        <strain evidence="4 5">DOE0152z</strain>
    </source>
</reference>
<dbReference type="SUPFAM" id="SSF51735">
    <property type="entry name" value="NAD(P)-binding Rossmann-fold domains"/>
    <property type="match status" value="1"/>
</dbReference>
<dbReference type="EMBL" id="CP126208">
    <property type="protein sequence ID" value="WIA08400.1"/>
    <property type="molecule type" value="Genomic_DNA"/>
</dbReference>
<feature type="compositionally biased region" description="Low complexity" evidence="3">
    <location>
        <begin position="494"/>
        <end position="506"/>
    </location>
</feature>
<dbReference type="Gene3D" id="3.40.50.720">
    <property type="entry name" value="NAD(P)-binding Rossmann-like Domain"/>
    <property type="match status" value="1"/>
</dbReference>
<gene>
    <name evidence="4" type="ORF">OEZ85_007838</name>
</gene>
<feature type="compositionally biased region" description="Low complexity" evidence="3">
    <location>
        <begin position="70"/>
        <end position="97"/>
    </location>
</feature>
<feature type="compositionally biased region" description="Polar residues" evidence="3">
    <location>
        <begin position="478"/>
        <end position="493"/>
    </location>
</feature>
<dbReference type="Proteomes" id="UP001244341">
    <property type="component" value="Chromosome 1b"/>
</dbReference>
<evidence type="ECO:0000256" key="2">
    <source>
        <dbReference type="ARBA" id="ARBA00023002"/>
    </source>
</evidence>
<feature type="compositionally biased region" description="Low complexity" evidence="3">
    <location>
        <begin position="110"/>
        <end position="144"/>
    </location>
</feature>
<evidence type="ECO:0000256" key="1">
    <source>
        <dbReference type="ARBA" id="ARBA00006484"/>
    </source>
</evidence>
<sequence>MADRSQPSVRKIAQKLNQNPFKLDPSPPGSEAASQAEAGALLGAEDDKEQQQQQQPVRSSTAEDWEILTTEETSTPAAEEQQPSSTTWQQQRQRQPWYTSSAEEREIFATEEQPTTAETAAPMQQPAATTEQQQEQQQQQQEETFSAPAANQQQQQQQQQSTTQQGLPLAGKSCLLIGQRPTPLISETAQLLLRQGAHVTLALRHPTDSQLLAKSICQRLPQHAGSLLHAQTPLNFGSQASVRGFAGALNASPASLDLMLLHAAEGGSGRRRWYTAEGVSGAAQVGFLGPAYLLYLLQPKLAACSTQLLLTASPLHRLGQIDDAGALLHDWAGGSSGESQLALLAYARQLAGHLGEYGVAAAAVDVGILREQPLAGSLLRKLPPLPQLLALLLPASSDSARLLAGVAGELLTAKAAAADTAAARPVATAAAADEMEELAAGAAGQQQQRQQQQGEGGSIGPVEEAAEQDAMGGGALSAQGTEFSESVGESSDSAAGAGVEAGTAGATEGGVDEGTSRASGTAEFDQKRRAAAAAAEHPAGALSDDWEVQQGEVQPDDVWRQGDQAGTAAAGSDNAAAGADVSDVAAPEASVASSAVNAAAVGGSEGLLEGAGRVAGAAAGGLQKGAAEAGMEQQQVPGGGAAAAVNGGGGSGAGVATGKSFRYISRGLLATPLLTSLDHAGRTSWVTRALSSLTHPAYTLASSSIVYACLLLDWPARAWMLGPAGAATGWAEAVLGSRAAKVLERLQMAVPGVQGVAAVSGGSAAGVSGWGRANAAHDGVEWAEVSPGGLVGSEVVGQQLWQLVNEEAGRA</sequence>
<dbReference type="PANTHER" id="PTHR24320:SF262">
    <property type="entry name" value="DEHYDROGENASE"/>
    <property type="match status" value="1"/>
</dbReference>
<dbReference type="InterPro" id="IPR036291">
    <property type="entry name" value="NAD(P)-bd_dom_sf"/>
</dbReference>
<protein>
    <recommendedName>
        <fullName evidence="6">Ketoreductase (KR) domain-containing protein</fullName>
    </recommendedName>
</protein>
<feature type="compositionally biased region" description="Low complexity" evidence="3">
    <location>
        <begin position="29"/>
        <end position="43"/>
    </location>
</feature>
<feature type="compositionally biased region" description="Low complexity" evidence="3">
    <location>
        <begin position="438"/>
        <end position="453"/>
    </location>
</feature>
<keyword evidence="5" id="KW-1185">Reference proteome</keyword>
<proteinExistence type="inferred from homology"/>
<evidence type="ECO:0008006" key="6">
    <source>
        <dbReference type="Google" id="ProtNLM"/>
    </source>
</evidence>
<keyword evidence="2" id="KW-0560">Oxidoreductase</keyword>
<organism evidence="4 5">
    <name type="scientific">Tetradesmus obliquus</name>
    <name type="common">Green alga</name>
    <name type="synonym">Acutodesmus obliquus</name>
    <dbReference type="NCBI Taxonomy" id="3088"/>
    <lineage>
        <taxon>Eukaryota</taxon>
        <taxon>Viridiplantae</taxon>
        <taxon>Chlorophyta</taxon>
        <taxon>core chlorophytes</taxon>
        <taxon>Chlorophyceae</taxon>
        <taxon>CS clade</taxon>
        <taxon>Sphaeropleales</taxon>
        <taxon>Scenedesmaceae</taxon>
        <taxon>Tetradesmus</taxon>
    </lineage>
</organism>
<accession>A0ABY8THD0</accession>
<feature type="compositionally biased region" description="Low complexity" evidence="3">
    <location>
        <begin position="152"/>
        <end position="164"/>
    </location>
</feature>
<dbReference type="PANTHER" id="PTHR24320">
    <property type="entry name" value="RETINOL DEHYDROGENASE"/>
    <property type="match status" value="1"/>
</dbReference>
<name>A0ABY8THD0_TETOB</name>
<comment type="similarity">
    <text evidence="1">Belongs to the short-chain dehydrogenases/reductases (SDR) family.</text>
</comment>
<evidence type="ECO:0000256" key="3">
    <source>
        <dbReference type="SAM" id="MobiDB-lite"/>
    </source>
</evidence>
<evidence type="ECO:0000313" key="4">
    <source>
        <dbReference type="EMBL" id="WIA08400.1"/>
    </source>
</evidence>
<evidence type="ECO:0000313" key="5">
    <source>
        <dbReference type="Proteomes" id="UP001244341"/>
    </source>
</evidence>